<accession>A0A2P2IJE8</accession>
<dbReference type="AlphaFoldDB" id="A0A2P2IJE8"/>
<proteinExistence type="predicted"/>
<protein>
    <submittedName>
        <fullName evidence="1">Uncharacterized protein</fullName>
    </submittedName>
</protein>
<sequence length="38" mass="4235">MCSIVMGFGWHESNILANRIVNSCFLKSYLFGRPTAGN</sequence>
<evidence type="ECO:0000313" key="1">
    <source>
        <dbReference type="EMBL" id="MBW81339.1"/>
    </source>
</evidence>
<dbReference type="EMBL" id="GGEC01000856">
    <property type="protein sequence ID" value="MBW81339.1"/>
    <property type="molecule type" value="Transcribed_RNA"/>
</dbReference>
<organism evidence="1">
    <name type="scientific">Rhizophora mucronata</name>
    <name type="common">Asiatic mangrove</name>
    <dbReference type="NCBI Taxonomy" id="61149"/>
    <lineage>
        <taxon>Eukaryota</taxon>
        <taxon>Viridiplantae</taxon>
        <taxon>Streptophyta</taxon>
        <taxon>Embryophyta</taxon>
        <taxon>Tracheophyta</taxon>
        <taxon>Spermatophyta</taxon>
        <taxon>Magnoliopsida</taxon>
        <taxon>eudicotyledons</taxon>
        <taxon>Gunneridae</taxon>
        <taxon>Pentapetalae</taxon>
        <taxon>rosids</taxon>
        <taxon>fabids</taxon>
        <taxon>Malpighiales</taxon>
        <taxon>Rhizophoraceae</taxon>
        <taxon>Rhizophora</taxon>
    </lineage>
</organism>
<name>A0A2P2IJE8_RHIMU</name>
<reference evidence="1" key="1">
    <citation type="submission" date="2018-02" db="EMBL/GenBank/DDBJ databases">
        <title>Rhizophora mucronata_Transcriptome.</title>
        <authorList>
            <person name="Meera S.P."/>
            <person name="Sreeshan A."/>
            <person name="Augustine A."/>
        </authorList>
    </citation>
    <scope>NUCLEOTIDE SEQUENCE</scope>
    <source>
        <tissue evidence="1">Leaf</tissue>
    </source>
</reference>